<organism evidence="1 2">
    <name type="scientific">Bauhinia variegata</name>
    <name type="common">Purple orchid tree</name>
    <name type="synonym">Phanera variegata</name>
    <dbReference type="NCBI Taxonomy" id="167791"/>
    <lineage>
        <taxon>Eukaryota</taxon>
        <taxon>Viridiplantae</taxon>
        <taxon>Streptophyta</taxon>
        <taxon>Embryophyta</taxon>
        <taxon>Tracheophyta</taxon>
        <taxon>Spermatophyta</taxon>
        <taxon>Magnoliopsida</taxon>
        <taxon>eudicotyledons</taxon>
        <taxon>Gunneridae</taxon>
        <taxon>Pentapetalae</taxon>
        <taxon>rosids</taxon>
        <taxon>fabids</taxon>
        <taxon>Fabales</taxon>
        <taxon>Fabaceae</taxon>
        <taxon>Cercidoideae</taxon>
        <taxon>Cercideae</taxon>
        <taxon>Bauhiniinae</taxon>
        <taxon>Bauhinia</taxon>
    </lineage>
</organism>
<name>A0ACB9PE21_BAUVA</name>
<comment type="caution">
    <text evidence="1">The sequence shown here is derived from an EMBL/GenBank/DDBJ whole genome shotgun (WGS) entry which is preliminary data.</text>
</comment>
<accession>A0ACB9PE21</accession>
<dbReference type="Proteomes" id="UP000828941">
    <property type="component" value="Chromosome 5"/>
</dbReference>
<evidence type="ECO:0000313" key="2">
    <source>
        <dbReference type="Proteomes" id="UP000828941"/>
    </source>
</evidence>
<reference evidence="1 2" key="1">
    <citation type="journal article" date="2022" name="DNA Res.">
        <title>Chromosomal-level genome assembly of the orchid tree Bauhinia variegata (Leguminosae; Cercidoideae) supports the allotetraploid origin hypothesis of Bauhinia.</title>
        <authorList>
            <person name="Zhong Y."/>
            <person name="Chen Y."/>
            <person name="Zheng D."/>
            <person name="Pang J."/>
            <person name="Liu Y."/>
            <person name="Luo S."/>
            <person name="Meng S."/>
            <person name="Qian L."/>
            <person name="Wei D."/>
            <person name="Dai S."/>
            <person name="Zhou R."/>
        </authorList>
    </citation>
    <scope>NUCLEOTIDE SEQUENCE [LARGE SCALE GENOMIC DNA]</scope>
    <source>
        <strain evidence="1">BV-YZ2020</strain>
    </source>
</reference>
<evidence type="ECO:0000313" key="1">
    <source>
        <dbReference type="EMBL" id="KAI4346204.1"/>
    </source>
</evidence>
<proteinExistence type="predicted"/>
<protein>
    <submittedName>
        <fullName evidence="1">Uncharacterized protein</fullName>
    </submittedName>
</protein>
<keyword evidence="2" id="KW-1185">Reference proteome</keyword>
<gene>
    <name evidence="1" type="ORF">L6164_013276</name>
</gene>
<dbReference type="EMBL" id="CM039430">
    <property type="protein sequence ID" value="KAI4346204.1"/>
    <property type="molecule type" value="Genomic_DNA"/>
</dbReference>
<sequence>MNDNIDRMIYMQQAFSLEKHTGKKCYMVGARGLHIWWGDVPEYWKFTSLPESRLSQVAELDHVWWFDVKTRFGSKLLSPNTTYGVYFVFKFGKDKQGVRNRHVEFQFKFEQSEIESKKVVNLDTAQPRKDGWQEVDMAEFFTEHTTSASCSSSI</sequence>